<dbReference type="EMBL" id="SEOQ01000525">
    <property type="protein sequence ID" value="TFY61137.1"/>
    <property type="molecule type" value="Genomic_DNA"/>
</dbReference>
<organism evidence="2 3">
    <name type="scientific">Dentipellis fragilis</name>
    <dbReference type="NCBI Taxonomy" id="205917"/>
    <lineage>
        <taxon>Eukaryota</taxon>
        <taxon>Fungi</taxon>
        <taxon>Dikarya</taxon>
        <taxon>Basidiomycota</taxon>
        <taxon>Agaricomycotina</taxon>
        <taxon>Agaricomycetes</taxon>
        <taxon>Russulales</taxon>
        <taxon>Hericiaceae</taxon>
        <taxon>Dentipellis</taxon>
    </lineage>
</organism>
<sequence>MFLILTRVLAKHVAGKGPGTPRSVASANPVEGQMTGSRSPLEDRKVRLRELPLHAPQEPQEPPPVSPPTALEALASTIHDFLSAARQGAFRVPERLCSVQNASAGWVNCRCSELECGNRTETPVSRRERLRVLRIPGF</sequence>
<evidence type="ECO:0000256" key="1">
    <source>
        <dbReference type="SAM" id="MobiDB-lite"/>
    </source>
</evidence>
<dbReference type="AlphaFoldDB" id="A0A4Y9YHR4"/>
<dbReference type="Proteomes" id="UP000298327">
    <property type="component" value="Unassembled WGS sequence"/>
</dbReference>
<name>A0A4Y9YHR4_9AGAM</name>
<comment type="caution">
    <text evidence="2">The sequence shown here is derived from an EMBL/GenBank/DDBJ whole genome shotgun (WGS) entry which is preliminary data.</text>
</comment>
<evidence type="ECO:0000313" key="2">
    <source>
        <dbReference type="EMBL" id="TFY61137.1"/>
    </source>
</evidence>
<gene>
    <name evidence="2" type="ORF">EVG20_g7170</name>
</gene>
<protein>
    <submittedName>
        <fullName evidence="2">Uncharacterized protein</fullName>
    </submittedName>
</protein>
<keyword evidence="3" id="KW-1185">Reference proteome</keyword>
<evidence type="ECO:0000313" key="3">
    <source>
        <dbReference type="Proteomes" id="UP000298327"/>
    </source>
</evidence>
<feature type="region of interest" description="Disordered" evidence="1">
    <location>
        <begin position="15"/>
        <end position="43"/>
    </location>
</feature>
<reference evidence="2 3" key="1">
    <citation type="submission" date="2019-02" db="EMBL/GenBank/DDBJ databases">
        <title>Genome sequencing of the rare red list fungi Dentipellis fragilis.</title>
        <authorList>
            <person name="Buettner E."/>
            <person name="Kellner H."/>
        </authorList>
    </citation>
    <scope>NUCLEOTIDE SEQUENCE [LARGE SCALE GENOMIC DNA]</scope>
    <source>
        <strain evidence="2 3">DSM 105465</strain>
    </source>
</reference>
<proteinExistence type="predicted"/>
<accession>A0A4Y9YHR4</accession>